<comment type="caution">
    <text evidence="2">The sequence shown here is derived from an EMBL/GenBank/DDBJ whole genome shotgun (WGS) entry which is preliminary data.</text>
</comment>
<name>A0ABU6K7A4_9RHOO</name>
<evidence type="ECO:0000259" key="1">
    <source>
        <dbReference type="Pfam" id="PF09361"/>
    </source>
</evidence>
<feature type="domain" description="Phasin" evidence="1">
    <location>
        <begin position="8"/>
        <end position="105"/>
    </location>
</feature>
<keyword evidence="3" id="KW-1185">Reference proteome</keyword>
<dbReference type="InterPro" id="IPR018968">
    <property type="entry name" value="Phasin"/>
</dbReference>
<dbReference type="NCBIfam" id="TIGR01841">
    <property type="entry name" value="phasin"/>
    <property type="match status" value="1"/>
</dbReference>
<proteinExistence type="predicted"/>
<evidence type="ECO:0000313" key="2">
    <source>
        <dbReference type="EMBL" id="MEC5386923.1"/>
    </source>
</evidence>
<dbReference type="Proteomes" id="UP001331561">
    <property type="component" value="Unassembled WGS sequence"/>
</dbReference>
<dbReference type="Pfam" id="PF09361">
    <property type="entry name" value="Phasin_2"/>
    <property type="match status" value="1"/>
</dbReference>
<evidence type="ECO:0000313" key="3">
    <source>
        <dbReference type="Proteomes" id="UP001331561"/>
    </source>
</evidence>
<reference evidence="2 3" key="1">
    <citation type="submission" date="2024-01" db="EMBL/GenBank/DDBJ databases">
        <title>Uliginosibacterium soil sp. nov.</title>
        <authorList>
            <person name="Lv Y."/>
        </authorList>
    </citation>
    <scope>NUCLEOTIDE SEQUENCE [LARGE SCALE GENOMIC DNA]</scope>
    <source>
        <strain evidence="2 3">H3</strain>
    </source>
</reference>
<dbReference type="EMBL" id="JAYXHS010000002">
    <property type="protein sequence ID" value="MEC5386923.1"/>
    <property type="molecule type" value="Genomic_DNA"/>
</dbReference>
<gene>
    <name evidence="2" type="ORF">VVD49_14405</name>
</gene>
<accession>A0ABU6K7A4</accession>
<protein>
    <submittedName>
        <fullName evidence="2">Phasin family protein</fullName>
    </submittedName>
</protein>
<dbReference type="RefSeq" id="WP_327599877.1">
    <property type="nucleotide sequence ID" value="NZ_JAYXHS010000002.1"/>
</dbReference>
<sequence>MTNKVEQSVAAMQKKNLESAMKLAQLSIENSQRILQLQMQTAKEMFEDGVSNVQSLAQIKTPQEAMELRARYAQNAAEKMLSTSRNIAEITSEVQNEMSKLVSQQLTSGSQDMMEAMQGFLKGMPLNSHAAAEAMQTTFETARKTLEQVAKASSEAFSAVAQQGKKR</sequence>
<dbReference type="InterPro" id="IPR010127">
    <property type="entry name" value="Phasin_subfam-1"/>
</dbReference>
<organism evidence="2 3">
    <name type="scientific">Uliginosibacterium silvisoli</name>
    <dbReference type="NCBI Taxonomy" id="3114758"/>
    <lineage>
        <taxon>Bacteria</taxon>
        <taxon>Pseudomonadati</taxon>
        <taxon>Pseudomonadota</taxon>
        <taxon>Betaproteobacteria</taxon>
        <taxon>Rhodocyclales</taxon>
        <taxon>Zoogloeaceae</taxon>
        <taxon>Uliginosibacterium</taxon>
    </lineage>
</organism>